<keyword evidence="2" id="KW-0732">Signal</keyword>
<dbReference type="SUPFAM" id="SSF53850">
    <property type="entry name" value="Periplasmic binding protein-like II"/>
    <property type="match status" value="1"/>
</dbReference>
<evidence type="ECO:0000313" key="5">
    <source>
        <dbReference type="Proteomes" id="UP000586305"/>
    </source>
</evidence>
<name>A0A849VG76_9GAMM</name>
<dbReference type="RefSeq" id="WP_171627777.1">
    <property type="nucleotide sequence ID" value="NZ_JABBPG010000011.1"/>
</dbReference>
<keyword evidence="5" id="KW-1185">Reference proteome</keyword>
<evidence type="ECO:0000256" key="1">
    <source>
        <dbReference type="ARBA" id="ARBA00010333"/>
    </source>
</evidence>
<protein>
    <submittedName>
        <fullName evidence="4">Transporter substrate-binding domain-containing protein</fullName>
    </submittedName>
</protein>
<sequence length="243" mass="27727">MRTLLIIVAICICGALKANPQLTYSVSGSGNYYPYYTHDPKHPGILPEIVSTILTKASITGENLLLPAKRTVLYLEQGKIDFDLISPSWLNEQQRKDTRFVYSDAILSVDEYLVSTHQFDKPITLNSKEVGTVRGYYYHDDSDFKRIDFNSEKELLQALHRGRIELAIIGDLPAIYWSQKLGVPIFFNTLHSQGNMHMRMQAKHRALLTRINKAINELHQQGQFQKIIQHYVQSIPITGAQPN</sequence>
<dbReference type="Gene3D" id="3.40.190.10">
    <property type="entry name" value="Periplasmic binding protein-like II"/>
    <property type="match status" value="2"/>
</dbReference>
<organism evidence="4 5">
    <name type="scientific">Pseudoalteromonas caenipelagi</name>
    <dbReference type="NCBI Taxonomy" id="2726988"/>
    <lineage>
        <taxon>Bacteria</taxon>
        <taxon>Pseudomonadati</taxon>
        <taxon>Pseudomonadota</taxon>
        <taxon>Gammaproteobacteria</taxon>
        <taxon>Alteromonadales</taxon>
        <taxon>Pseudoalteromonadaceae</taxon>
        <taxon>Pseudoalteromonas</taxon>
    </lineage>
</organism>
<evidence type="ECO:0000313" key="4">
    <source>
        <dbReference type="EMBL" id="NOU52729.1"/>
    </source>
</evidence>
<gene>
    <name evidence="4" type="ORF">HG263_19670</name>
</gene>
<dbReference type="Proteomes" id="UP000586305">
    <property type="component" value="Unassembled WGS sequence"/>
</dbReference>
<evidence type="ECO:0000256" key="2">
    <source>
        <dbReference type="ARBA" id="ARBA00022729"/>
    </source>
</evidence>
<dbReference type="AlphaFoldDB" id="A0A849VG76"/>
<dbReference type="InterPro" id="IPR001638">
    <property type="entry name" value="Solute-binding_3/MltF_N"/>
</dbReference>
<accession>A0A849VG76</accession>
<comment type="caution">
    <text evidence="4">The sequence shown here is derived from an EMBL/GenBank/DDBJ whole genome shotgun (WGS) entry which is preliminary data.</text>
</comment>
<reference evidence="4 5" key="1">
    <citation type="submission" date="2020-04" db="EMBL/GenBank/DDBJ databases">
        <title>Pseudoalteromonas caenipelagi sp. nov., isolated from a tidal flat.</title>
        <authorList>
            <person name="Park S."/>
            <person name="Yoon J.-H."/>
        </authorList>
    </citation>
    <scope>NUCLEOTIDE SEQUENCE [LARGE SCALE GENOMIC DNA]</scope>
    <source>
        <strain evidence="4 5">JBTF-M23</strain>
    </source>
</reference>
<dbReference type="Pfam" id="PF00497">
    <property type="entry name" value="SBP_bac_3"/>
    <property type="match status" value="1"/>
</dbReference>
<evidence type="ECO:0000259" key="3">
    <source>
        <dbReference type="Pfam" id="PF00497"/>
    </source>
</evidence>
<proteinExistence type="inferred from homology"/>
<dbReference type="PANTHER" id="PTHR35936:SF35">
    <property type="entry name" value="L-CYSTINE-BINDING PROTEIN TCYJ"/>
    <property type="match status" value="1"/>
</dbReference>
<dbReference type="PANTHER" id="PTHR35936">
    <property type="entry name" value="MEMBRANE-BOUND LYTIC MUREIN TRANSGLYCOSYLASE F"/>
    <property type="match status" value="1"/>
</dbReference>
<feature type="domain" description="Solute-binding protein family 3/N-terminal" evidence="3">
    <location>
        <begin position="28"/>
        <end position="233"/>
    </location>
</feature>
<dbReference type="EMBL" id="JABBPG010000011">
    <property type="protein sequence ID" value="NOU52729.1"/>
    <property type="molecule type" value="Genomic_DNA"/>
</dbReference>
<comment type="similarity">
    <text evidence="1">Belongs to the bacterial solute-binding protein 3 family.</text>
</comment>